<dbReference type="AlphaFoldDB" id="A0AAN8PY64"/>
<keyword evidence="3" id="KW-0539">Nucleus</keyword>
<gene>
    <name evidence="7" type="ORF">SNE40_009310</name>
</gene>
<proteinExistence type="predicted"/>
<feature type="domain" description="RRM" evidence="6">
    <location>
        <begin position="46"/>
        <end position="124"/>
    </location>
</feature>
<dbReference type="EMBL" id="JAZGQO010000007">
    <property type="protein sequence ID" value="KAK6181466.1"/>
    <property type="molecule type" value="Genomic_DNA"/>
</dbReference>
<feature type="compositionally biased region" description="Basic and acidic residues" evidence="5">
    <location>
        <begin position="346"/>
        <end position="355"/>
    </location>
</feature>
<dbReference type="CDD" id="cd12307">
    <property type="entry name" value="RRM_NIFK_like"/>
    <property type="match status" value="1"/>
</dbReference>
<dbReference type="Proteomes" id="UP001347796">
    <property type="component" value="Unassembled WGS sequence"/>
</dbReference>
<evidence type="ECO:0000256" key="3">
    <source>
        <dbReference type="ARBA" id="ARBA00023242"/>
    </source>
</evidence>
<protein>
    <recommendedName>
        <fullName evidence="6">RRM domain-containing protein</fullName>
    </recommendedName>
</protein>
<feature type="region of interest" description="Disordered" evidence="5">
    <location>
        <begin position="245"/>
        <end position="379"/>
    </location>
</feature>
<dbReference type="Pfam" id="PF00076">
    <property type="entry name" value="RRM_1"/>
    <property type="match status" value="1"/>
</dbReference>
<reference evidence="7 8" key="1">
    <citation type="submission" date="2024-01" db="EMBL/GenBank/DDBJ databases">
        <title>The genome of the rayed Mediterranean limpet Patella caerulea (Linnaeus, 1758).</title>
        <authorList>
            <person name="Anh-Thu Weber A."/>
            <person name="Halstead-Nussloch G."/>
        </authorList>
    </citation>
    <scope>NUCLEOTIDE SEQUENCE [LARGE SCALE GENOMIC DNA]</scope>
    <source>
        <strain evidence="7">AATW-2023a</strain>
        <tissue evidence="7">Whole specimen</tissue>
    </source>
</reference>
<feature type="compositionally biased region" description="Basic and acidic residues" evidence="5">
    <location>
        <begin position="303"/>
        <end position="329"/>
    </location>
</feature>
<dbReference type="PROSITE" id="PS50102">
    <property type="entry name" value="RRM"/>
    <property type="match status" value="1"/>
</dbReference>
<dbReference type="InterPro" id="IPR012677">
    <property type="entry name" value="Nucleotide-bd_a/b_plait_sf"/>
</dbReference>
<evidence type="ECO:0000256" key="5">
    <source>
        <dbReference type="SAM" id="MobiDB-lite"/>
    </source>
</evidence>
<evidence type="ECO:0000256" key="4">
    <source>
        <dbReference type="PROSITE-ProRule" id="PRU00176"/>
    </source>
</evidence>
<dbReference type="SMART" id="SM00360">
    <property type="entry name" value="RRM"/>
    <property type="match status" value="1"/>
</dbReference>
<sequence length="379" mass="42674">MAINKKSQVQSLPENVALEPTKQKDFVHKVKKIKEKYEEGLKPDRGVIYLGHIPHGFYETEMKSFFSQFGRVTRLRLARSKKTGKSKGYAFIEFEDAEVAEIAAETMNNYLMFERLLKCQVITSEKVHPSLFIGSYRSFSKPKSTNISIVRHNSTKSPAKEKKLKLKAISKQQKKLSKLAELGVKLELNSILVSSPTTNKKGTVTPKAAMEEKKKVVDETPVQRIVPEKITTPEGELMVLMEDESETEISFKTPPNSIRSSKLTASGKRKKPVGDTPRTSKVGKKEAIEPIELSLQQDTEVMSPEKKDTKEVKTTEKAKEQIPKKEKPATKKAKTQTAKTTVGSAEKPRKMETRSSSRKVTLTSKEKLKAPPTKSRRQK</sequence>
<dbReference type="PANTHER" id="PTHR46754">
    <property type="entry name" value="MKI67 FHA DOMAIN-INTERACTING NUCLEOLAR PHOSPHOPROTEIN"/>
    <property type="match status" value="1"/>
</dbReference>
<feature type="compositionally biased region" description="Polar residues" evidence="5">
    <location>
        <begin position="248"/>
        <end position="264"/>
    </location>
</feature>
<dbReference type="InterPro" id="IPR000504">
    <property type="entry name" value="RRM_dom"/>
</dbReference>
<evidence type="ECO:0000259" key="6">
    <source>
        <dbReference type="PROSITE" id="PS50102"/>
    </source>
</evidence>
<accession>A0AAN8PY64</accession>
<organism evidence="7 8">
    <name type="scientific">Patella caerulea</name>
    <name type="common">Rayed Mediterranean limpet</name>
    <dbReference type="NCBI Taxonomy" id="87958"/>
    <lineage>
        <taxon>Eukaryota</taxon>
        <taxon>Metazoa</taxon>
        <taxon>Spiralia</taxon>
        <taxon>Lophotrochozoa</taxon>
        <taxon>Mollusca</taxon>
        <taxon>Gastropoda</taxon>
        <taxon>Patellogastropoda</taxon>
        <taxon>Patelloidea</taxon>
        <taxon>Patellidae</taxon>
        <taxon>Patella</taxon>
    </lineage>
</organism>
<comment type="caution">
    <text evidence="7">The sequence shown here is derived from an EMBL/GenBank/DDBJ whole genome shotgun (WGS) entry which is preliminary data.</text>
</comment>
<evidence type="ECO:0000256" key="1">
    <source>
        <dbReference type="ARBA" id="ARBA00004604"/>
    </source>
</evidence>
<evidence type="ECO:0000256" key="2">
    <source>
        <dbReference type="ARBA" id="ARBA00022884"/>
    </source>
</evidence>
<comment type="subcellular location">
    <subcellularLocation>
        <location evidence="1">Nucleus</location>
        <location evidence="1">Nucleolus</location>
    </subcellularLocation>
</comment>
<name>A0AAN8PY64_PATCE</name>
<dbReference type="SUPFAM" id="SSF54928">
    <property type="entry name" value="RNA-binding domain, RBD"/>
    <property type="match status" value="1"/>
</dbReference>
<keyword evidence="2 4" id="KW-0694">RNA-binding</keyword>
<dbReference type="GO" id="GO:0003723">
    <property type="term" value="F:RNA binding"/>
    <property type="evidence" value="ECO:0007669"/>
    <property type="project" value="UniProtKB-UniRule"/>
</dbReference>
<evidence type="ECO:0000313" key="8">
    <source>
        <dbReference type="Proteomes" id="UP001347796"/>
    </source>
</evidence>
<dbReference type="GO" id="GO:0005730">
    <property type="term" value="C:nucleolus"/>
    <property type="evidence" value="ECO:0007669"/>
    <property type="project" value="UniProtKB-SubCell"/>
</dbReference>
<evidence type="ECO:0000313" key="7">
    <source>
        <dbReference type="EMBL" id="KAK6181466.1"/>
    </source>
</evidence>
<dbReference type="InterPro" id="IPR035979">
    <property type="entry name" value="RBD_domain_sf"/>
</dbReference>
<dbReference type="Gene3D" id="3.30.70.330">
    <property type="match status" value="1"/>
</dbReference>
<keyword evidence="8" id="KW-1185">Reference proteome</keyword>